<dbReference type="Pfam" id="PF00514">
    <property type="entry name" value="Arm"/>
    <property type="match status" value="2"/>
</dbReference>
<reference evidence="3 4" key="1">
    <citation type="journal article" date="2015" name="Genome Biol. Evol.">
        <title>Comparative Genomics of a Bacterivorous Green Alga Reveals Evolutionary Causalities and Consequences of Phago-Mixotrophic Mode of Nutrition.</title>
        <authorList>
            <person name="Burns J.A."/>
            <person name="Paasch A."/>
            <person name="Narechania A."/>
            <person name="Kim E."/>
        </authorList>
    </citation>
    <scope>NUCLEOTIDE SEQUENCE [LARGE SCALE GENOMIC DNA]</scope>
    <source>
        <strain evidence="3 4">PLY_AMNH</strain>
    </source>
</reference>
<dbReference type="InterPro" id="IPR011989">
    <property type="entry name" value="ARM-like"/>
</dbReference>
<dbReference type="PROSITE" id="PS50176">
    <property type="entry name" value="ARM_REPEAT"/>
    <property type="match status" value="1"/>
</dbReference>
<protein>
    <submittedName>
        <fullName evidence="3">Uncharacterized protein</fullName>
    </submittedName>
</protein>
<proteinExistence type="predicted"/>
<dbReference type="PANTHER" id="PTHR23315:SF7">
    <property type="entry name" value="U-BOX DOMAIN-CONTAINING PROTEIN 4"/>
    <property type="match status" value="1"/>
</dbReference>
<dbReference type="SMART" id="SM00185">
    <property type="entry name" value="ARM"/>
    <property type="match status" value="8"/>
</dbReference>
<dbReference type="EMBL" id="LGRX02028291">
    <property type="protein sequence ID" value="KAK3248241.1"/>
    <property type="molecule type" value="Genomic_DNA"/>
</dbReference>
<comment type="caution">
    <text evidence="3">The sequence shown here is derived from an EMBL/GenBank/DDBJ whole genome shotgun (WGS) entry which is preliminary data.</text>
</comment>
<sequence>MEELREKAKALIDPTAAKKAEEEAKRARELATPINSNVRSAAAERFARGLVQKEAAGQMMINDAAKRWKGSILAVKKTAYADTEKIDPLIQVLQLGSGTAKVAAAGALANLALGKDENKLYIAAQDVITNFLELYKESEAGQHPSLVALANIAGDDMVKDLLVYEGAVETLKDSLTSNSPAESKGAAVILAVNLASRDDGREALVTHGVHKLLIQAMKSEAPEVKSNAAAAVANIAFFKDNCDPMIKAGVIPVLVSVLQEGTDSAKSNVCLALSILSATSVENAVLLEEAGAVVPLVEHLKTTSGNVQLSACQAIANMACAKQVKVALTEAGVIEPLVSILCNGSAPAQRSAAAGLANLANAGNEEKIAELGAIPVLVGLLTSQPASRVTAAKALANLASVDVIRTQITEAGAILPLMNILNAEQWDGVAACALALARLSLDAPTKKKIIEMKGLDILSKRLKSAPPEAQASLASALQNLAI</sequence>
<keyword evidence="1" id="KW-0833">Ubl conjugation pathway</keyword>
<accession>A0AAE0F155</accession>
<dbReference type="AlphaFoldDB" id="A0AAE0F155"/>
<dbReference type="SUPFAM" id="SSF48371">
    <property type="entry name" value="ARM repeat"/>
    <property type="match status" value="1"/>
</dbReference>
<gene>
    <name evidence="3" type="ORF">CYMTET_42290</name>
</gene>
<dbReference type="InterPro" id="IPR000225">
    <property type="entry name" value="Armadillo"/>
</dbReference>
<feature type="repeat" description="ARM" evidence="2">
    <location>
        <begin position="372"/>
        <end position="413"/>
    </location>
</feature>
<name>A0AAE0F155_9CHLO</name>
<evidence type="ECO:0000313" key="3">
    <source>
        <dbReference type="EMBL" id="KAK3248241.1"/>
    </source>
</evidence>
<evidence type="ECO:0000256" key="1">
    <source>
        <dbReference type="ARBA" id="ARBA00022786"/>
    </source>
</evidence>
<dbReference type="InterPro" id="IPR016024">
    <property type="entry name" value="ARM-type_fold"/>
</dbReference>
<keyword evidence="4" id="KW-1185">Reference proteome</keyword>
<evidence type="ECO:0000256" key="2">
    <source>
        <dbReference type="PROSITE-ProRule" id="PRU00259"/>
    </source>
</evidence>
<dbReference type="Gene3D" id="1.25.10.10">
    <property type="entry name" value="Leucine-rich Repeat Variant"/>
    <property type="match status" value="3"/>
</dbReference>
<evidence type="ECO:0000313" key="4">
    <source>
        <dbReference type="Proteomes" id="UP001190700"/>
    </source>
</evidence>
<dbReference type="PANTHER" id="PTHR23315">
    <property type="entry name" value="U BOX DOMAIN-CONTAINING"/>
    <property type="match status" value="1"/>
</dbReference>
<organism evidence="3 4">
    <name type="scientific">Cymbomonas tetramitiformis</name>
    <dbReference type="NCBI Taxonomy" id="36881"/>
    <lineage>
        <taxon>Eukaryota</taxon>
        <taxon>Viridiplantae</taxon>
        <taxon>Chlorophyta</taxon>
        <taxon>Pyramimonadophyceae</taxon>
        <taxon>Pyramimonadales</taxon>
        <taxon>Pyramimonadaceae</taxon>
        <taxon>Cymbomonas</taxon>
    </lineage>
</organism>
<dbReference type="Proteomes" id="UP001190700">
    <property type="component" value="Unassembled WGS sequence"/>
</dbReference>